<dbReference type="AlphaFoldDB" id="A0A6J6UEM2"/>
<gene>
    <name evidence="4" type="ORF">UFOPK2844_00874</name>
</gene>
<evidence type="ECO:0000256" key="3">
    <source>
        <dbReference type="ARBA" id="ARBA00022729"/>
    </source>
</evidence>
<dbReference type="GO" id="GO:0042597">
    <property type="term" value="C:periplasmic space"/>
    <property type="evidence" value="ECO:0007669"/>
    <property type="project" value="UniProtKB-SubCell"/>
</dbReference>
<accession>A0A6J6UEM2</accession>
<evidence type="ECO:0000313" key="4">
    <source>
        <dbReference type="EMBL" id="CAB4757745.1"/>
    </source>
</evidence>
<dbReference type="PANTHER" id="PTHR30024:SF47">
    <property type="entry name" value="TAURINE-BINDING PERIPLASMIC PROTEIN"/>
    <property type="match status" value="1"/>
</dbReference>
<name>A0A6J6UEM2_9ZZZZ</name>
<keyword evidence="3" id="KW-0732">Signal</keyword>
<dbReference type="Pfam" id="PF13379">
    <property type="entry name" value="NMT1_2"/>
    <property type="match status" value="1"/>
</dbReference>
<sequence>MRVRKNLIPALLLPLILVLTPGISNADTTAPALACVQPASTPNEVGTLILAAQVQQLTSTEWGIRQGCFKKYGLTVKTTSTTSSTIGIAGVISGTYDLAATSPVNLIQAKINSGFAGKIIAPKHGYSTEELARAKREPFFPNELLLQTALIVRSDSRIKSWKDLDKKKIATQTFQSADHAGLLLGMRSEGVRNPKSEILSMPPSQMVDALKRGDVDAAIMNDPFATQMVLDGGRIIGYPQTFFAEPGSAVVFFSSAEIIKNKSKEMRIFRKATLEINKLLNKPENEASFRKVVVDITKVTPEVAAKTRMPLMMEKNVTIPEIAYIPSKLKKVGFLKGRFDLGPLFFN</sequence>
<organism evidence="4">
    <name type="scientific">freshwater metagenome</name>
    <dbReference type="NCBI Taxonomy" id="449393"/>
    <lineage>
        <taxon>unclassified sequences</taxon>
        <taxon>metagenomes</taxon>
        <taxon>ecological metagenomes</taxon>
    </lineage>
</organism>
<dbReference type="EMBL" id="CAEZZG010000012">
    <property type="protein sequence ID" value="CAB4757745.1"/>
    <property type="molecule type" value="Genomic_DNA"/>
</dbReference>
<reference evidence="4" key="1">
    <citation type="submission" date="2020-05" db="EMBL/GenBank/DDBJ databases">
        <authorList>
            <person name="Chiriac C."/>
            <person name="Salcher M."/>
            <person name="Ghai R."/>
            <person name="Kavagutti S V."/>
        </authorList>
    </citation>
    <scope>NUCLEOTIDE SEQUENCE</scope>
</reference>
<proteinExistence type="inferred from homology"/>
<evidence type="ECO:0000256" key="2">
    <source>
        <dbReference type="ARBA" id="ARBA00010742"/>
    </source>
</evidence>
<evidence type="ECO:0000256" key="1">
    <source>
        <dbReference type="ARBA" id="ARBA00004418"/>
    </source>
</evidence>
<comment type="similarity">
    <text evidence="2">Belongs to the bacterial solute-binding protein SsuA/TauA family.</text>
</comment>
<dbReference type="PANTHER" id="PTHR30024">
    <property type="entry name" value="ALIPHATIC SULFONATES-BINDING PROTEIN-RELATED"/>
    <property type="match status" value="1"/>
</dbReference>
<comment type="subcellular location">
    <subcellularLocation>
        <location evidence="1">Periplasm</location>
    </subcellularLocation>
</comment>
<protein>
    <submittedName>
        <fullName evidence="4">Unannotated protein</fullName>
    </submittedName>
</protein>
<dbReference type="SUPFAM" id="SSF53850">
    <property type="entry name" value="Periplasmic binding protein-like II"/>
    <property type="match status" value="1"/>
</dbReference>
<dbReference type="Gene3D" id="3.40.190.10">
    <property type="entry name" value="Periplasmic binding protein-like II"/>
    <property type="match status" value="1"/>
</dbReference>